<reference evidence="3" key="1">
    <citation type="submission" date="2023-03" db="EMBL/GenBank/DDBJ databases">
        <title>Massive genome expansion in bonnet fungi (Mycena s.s.) driven by repeated elements and novel gene families across ecological guilds.</title>
        <authorList>
            <consortium name="Lawrence Berkeley National Laboratory"/>
            <person name="Harder C.B."/>
            <person name="Miyauchi S."/>
            <person name="Viragh M."/>
            <person name="Kuo A."/>
            <person name="Thoen E."/>
            <person name="Andreopoulos B."/>
            <person name="Lu D."/>
            <person name="Skrede I."/>
            <person name="Drula E."/>
            <person name="Henrissat B."/>
            <person name="Morin E."/>
            <person name="Kohler A."/>
            <person name="Barry K."/>
            <person name="LaButti K."/>
            <person name="Morin E."/>
            <person name="Salamov A."/>
            <person name="Lipzen A."/>
            <person name="Mereny Z."/>
            <person name="Hegedus B."/>
            <person name="Baldrian P."/>
            <person name="Stursova M."/>
            <person name="Weitz H."/>
            <person name="Taylor A."/>
            <person name="Grigoriev I.V."/>
            <person name="Nagy L.G."/>
            <person name="Martin F."/>
            <person name="Kauserud H."/>
        </authorList>
    </citation>
    <scope>NUCLEOTIDE SEQUENCE</scope>
    <source>
        <strain evidence="3">CBHHK200</strain>
    </source>
</reference>
<evidence type="ECO:0000313" key="3">
    <source>
        <dbReference type="EMBL" id="KAJ7032013.1"/>
    </source>
</evidence>
<gene>
    <name evidence="3" type="ORF">C8F04DRAFT_671101</name>
</gene>
<keyword evidence="2" id="KW-1133">Transmembrane helix</keyword>
<evidence type="ECO:0000313" key="4">
    <source>
        <dbReference type="Proteomes" id="UP001218188"/>
    </source>
</evidence>
<keyword evidence="2" id="KW-0472">Membrane</keyword>
<feature type="transmembrane region" description="Helical" evidence="2">
    <location>
        <begin position="40"/>
        <end position="61"/>
    </location>
</feature>
<evidence type="ECO:0000256" key="1">
    <source>
        <dbReference type="SAM" id="MobiDB-lite"/>
    </source>
</evidence>
<evidence type="ECO:0000256" key="2">
    <source>
        <dbReference type="SAM" id="Phobius"/>
    </source>
</evidence>
<organism evidence="3 4">
    <name type="scientific">Mycena alexandri</name>
    <dbReference type="NCBI Taxonomy" id="1745969"/>
    <lineage>
        <taxon>Eukaryota</taxon>
        <taxon>Fungi</taxon>
        <taxon>Dikarya</taxon>
        <taxon>Basidiomycota</taxon>
        <taxon>Agaricomycotina</taxon>
        <taxon>Agaricomycetes</taxon>
        <taxon>Agaricomycetidae</taxon>
        <taxon>Agaricales</taxon>
        <taxon>Marasmiineae</taxon>
        <taxon>Mycenaceae</taxon>
        <taxon>Mycena</taxon>
    </lineage>
</organism>
<feature type="transmembrane region" description="Helical" evidence="2">
    <location>
        <begin position="73"/>
        <end position="104"/>
    </location>
</feature>
<keyword evidence="2" id="KW-0812">Transmembrane</keyword>
<evidence type="ECO:0008006" key="5">
    <source>
        <dbReference type="Google" id="ProtNLM"/>
    </source>
</evidence>
<keyword evidence="4" id="KW-1185">Reference proteome</keyword>
<dbReference type="Proteomes" id="UP001218188">
    <property type="component" value="Unassembled WGS sequence"/>
</dbReference>
<accession>A0AAD6ST30</accession>
<comment type="caution">
    <text evidence="3">The sequence shown here is derived from an EMBL/GenBank/DDBJ whole genome shotgun (WGS) entry which is preliminary data.</text>
</comment>
<sequence>MLSSLVGHSLPAQNDVRSPGPWPGTGHRLPQDVEDVRQNFITTAQAMAVVTTLFAAIQAQFSSAALSEATSIVVVRVVLLVSYGSLLVNIGAASFAMVFLDIIGEAPERFRRWRTKVDASGTHPPLAARRTASVTNSSMAGSELFLLHGSPRSLQFAWYHCVASTLLGTVCVLLQITLLAWINISPYGSNLFAGIVLVLFWAALPLPEYLIYQFHVNLVVGFQRGLDG</sequence>
<feature type="transmembrane region" description="Helical" evidence="2">
    <location>
        <begin position="187"/>
        <end position="204"/>
    </location>
</feature>
<feature type="region of interest" description="Disordered" evidence="1">
    <location>
        <begin position="1"/>
        <end position="29"/>
    </location>
</feature>
<dbReference type="AlphaFoldDB" id="A0AAD6ST30"/>
<dbReference type="EMBL" id="JARJCM010000077">
    <property type="protein sequence ID" value="KAJ7032013.1"/>
    <property type="molecule type" value="Genomic_DNA"/>
</dbReference>
<feature type="transmembrane region" description="Helical" evidence="2">
    <location>
        <begin position="156"/>
        <end position="181"/>
    </location>
</feature>
<protein>
    <recommendedName>
        <fullName evidence="5">Transmembrane protein</fullName>
    </recommendedName>
</protein>
<proteinExistence type="predicted"/>
<name>A0AAD6ST30_9AGAR</name>